<organism evidence="2 3">
    <name type="scientific">Naganishia liquefaciens</name>
    <dbReference type="NCBI Taxonomy" id="104408"/>
    <lineage>
        <taxon>Eukaryota</taxon>
        <taxon>Fungi</taxon>
        <taxon>Dikarya</taxon>
        <taxon>Basidiomycota</taxon>
        <taxon>Agaricomycotina</taxon>
        <taxon>Tremellomycetes</taxon>
        <taxon>Filobasidiales</taxon>
        <taxon>Filobasidiaceae</taxon>
        <taxon>Naganishia</taxon>
    </lineage>
</organism>
<name>A0A8H3YEE7_9TREE</name>
<dbReference type="EMBL" id="BLZA01000011">
    <property type="protein sequence ID" value="GHJ85167.1"/>
    <property type="molecule type" value="Genomic_DNA"/>
</dbReference>
<protein>
    <submittedName>
        <fullName evidence="2">Uncharacterized protein</fullName>
    </submittedName>
</protein>
<reference evidence="2" key="1">
    <citation type="submission" date="2020-07" db="EMBL/GenBank/DDBJ databases">
        <title>Draft Genome Sequence of a Deep-Sea Yeast, Naganishia (Cryptococcus) liquefaciens strain N6.</title>
        <authorList>
            <person name="Han Y.W."/>
            <person name="Kajitani R."/>
            <person name="Morimoto H."/>
            <person name="Parhat M."/>
            <person name="Tsubouchi H."/>
            <person name="Bakenova O."/>
            <person name="Ogata M."/>
            <person name="Argunhan B."/>
            <person name="Aoki R."/>
            <person name="Kajiwara S."/>
            <person name="Itoh T."/>
            <person name="Iwasaki H."/>
        </authorList>
    </citation>
    <scope>NUCLEOTIDE SEQUENCE</scope>
    <source>
        <strain evidence="2">N6</strain>
    </source>
</reference>
<feature type="region of interest" description="Disordered" evidence="1">
    <location>
        <begin position="1"/>
        <end position="26"/>
    </location>
</feature>
<proteinExistence type="predicted"/>
<sequence length="106" mass="11965">MTGADDETPFTPPSTPPPTPVLAAEPDDGILSDILETFNEPYSPNNPGYSHNVDWMEFLDFELVLEDQPVPAFSNCVYAEPTVPNPIQLRPRMRGRWRPAMRQVRP</sequence>
<feature type="compositionally biased region" description="Pro residues" evidence="1">
    <location>
        <begin position="10"/>
        <end position="20"/>
    </location>
</feature>
<evidence type="ECO:0000313" key="2">
    <source>
        <dbReference type="EMBL" id="GHJ85167.1"/>
    </source>
</evidence>
<keyword evidence="3" id="KW-1185">Reference proteome</keyword>
<accession>A0A8H3YEE7</accession>
<evidence type="ECO:0000256" key="1">
    <source>
        <dbReference type="SAM" id="MobiDB-lite"/>
    </source>
</evidence>
<evidence type="ECO:0000313" key="3">
    <source>
        <dbReference type="Proteomes" id="UP000620104"/>
    </source>
</evidence>
<gene>
    <name evidence="2" type="ORF">NliqN6_1569</name>
</gene>
<dbReference type="AlphaFoldDB" id="A0A8H3YEE7"/>
<comment type="caution">
    <text evidence="2">The sequence shown here is derived from an EMBL/GenBank/DDBJ whole genome shotgun (WGS) entry which is preliminary data.</text>
</comment>
<dbReference type="Proteomes" id="UP000620104">
    <property type="component" value="Unassembled WGS sequence"/>
</dbReference>